<dbReference type="OrthoDB" id="3563435at2759"/>
<proteinExistence type="predicted"/>
<evidence type="ECO:0000313" key="2">
    <source>
        <dbReference type="EMBL" id="CAD6445932.1"/>
    </source>
</evidence>
<comment type="caution">
    <text evidence="2">The sequence shown here is derived from an EMBL/GenBank/DDBJ whole genome shotgun (WGS) entry which is preliminary data.</text>
</comment>
<evidence type="ECO:0000313" key="3">
    <source>
        <dbReference type="Proteomes" id="UP000624404"/>
    </source>
</evidence>
<dbReference type="Proteomes" id="UP000624404">
    <property type="component" value="Unassembled WGS sequence"/>
</dbReference>
<keyword evidence="3" id="KW-1185">Reference proteome</keyword>
<organism evidence="2 3">
    <name type="scientific">Sclerotinia trifoliorum</name>
    <dbReference type="NCBI Taxonomy" id="28548"/>
    <lineage>
        <taxon>Eukaryota</taxon>
        <taxon>Fungi</taxon>
        <taxon>Dikarya</taxon>
        <taxon>Ascomycota</taxon>
        <taxon>Pezizomycotina</taxon>
        <taxon>Leotiomycetes</taxon>
        <taxon>Helotiales</taxon>
        <taxon>Sclerotiniaceae</taxon>
        <taxon>Sclerotinia</taxon>
    </lineage>
</organism>
<accession>A0A8H2VW15</accession>
<reference evidence="2" key="1">
    <citation type="submission" date="2020-10" db="EMBL/GenBank/DDBJ databases">
        <authorList>
            <person name="Kusch S."/>
        </authorList>
    </citation>
    <scope>NUCLEOTIDE SEQUENCE</scope>
    <source>
        <strain evidence="2">SwB9</strain>
    </source>
</reference>
<name>A0A8H2VW15_9HELO</name>
<dbReference type="EMBL" id="CAJHIA010000017">
    <property type="protein sequence ID" value="CAD6445932.1"/>
    <property type="molecule type" value="Genomic_DNA"/>
</dbReference>
<dbReference type="AlphaFoldDB" id="A0A8H2VW15"/>
<protein>
    <submittedName>
        <fullName evidence="2">9020f4f8-5cef-4532-9d75-499ace2b52cc</fullName>
    </submittedName>
</protein>
<feature type="region of interest" description="Disordered" evidence="1">
    <location>
        <begin position="47"/>
        <end position="74"/>
    </location>
</feature>
<sequence>MSNDIYRLPQCTCSAFFPTSDALNAHFNEYRARESYLSGQLEIYRSRSKAHDEEDGPNVYENDDNPEIKHNNGDKMHNCPLKECYRKVPFKTQQRLRRHFEQLKSFVDFI</sequence>
<feature type="compositionally biased region" description="Acidic residues" evidence="1">
    <location>
        <begin position="53"/>
        <end position="65"/>
    </location>
</feature>
<gene>
    <name evidence="2" type="ORF">SCLTRI_LOCUS5652</name>
</gene>
<evidence type="ECO:0000256" key="1">
    <source>
        <dbReference type="SAM" id="MobiDB-lite"/>
    </source>
</evidence>